<dbReference type="Gene3D" id="1.10.150.20">
    <property type="entry name" value="5' to 3' exonuclease, C-terminal subdomain"/>
    <property type="match status" value="1"/>
</dbReference>
<comment type="function">
    <text evidence="7">The UvrABC repair system catalyzes the recognition and processing of DNA lesions. UvrC both incises the 5' and 3' sides of the lesion. The N-terminal half is responsible for the 3' incision and the C-terminal half is responsible for the 5' incision.</text>
</comment>
<protein>
    <recommendedName>
        <fullName evidence="7">UvrABC system protein C</fullName>
        <shortName evidence="7">Protein UvrC</shortName>
    </recommendedName>
    <alternativeName>
        <fullName evidence="7">Excinuclease ABC subunit C</fullName>
    </alternativeName>
</protein>
<name>A0A5Q0H821_SACSY</name>
<evidence type="ECO:0000256" key="5">
    <source>
        <dbReference type="ARBA" id="ARBA00023204"/>
    </source>
</evidence>
<dbReference type="NCBIfam" id="TIGR00194">
    <property type="entry name" value="uvrC"/>
    <property type="match status" value="1"/>
</dbReference>
<evidence type="ECO:0000256" key="7">
    <source>
        <dbReference type="HAMAP-Rule" id="MF_00203"/>
    </source>
</evidence>
<evidence type="ECO:0000259" key="10">
    <source>
        <dbReference type="PROSITE" id="PS50165"/>
    </source>
</evidence>
<dbReference type="InterPro" id="IPR003583">
    <property type="entry name" value="Hlx-hairpin-Hlx_DNA-bd_motif"/>
</dbReference>
<dbReference type="GO" id="GO:0005737">
    <property type="term" value="C:cytoplasm"/>
    <property type="evidence" value="ECO:0007669"/>
    <property type="project" value="UniProtKB-SubCell"/>
</dbReference>
<dbReference type="Gene3D" id="3.40.1440.10">
    <property type="entry name" value="GIY-YIG endonuclease"/>
    <property type="match status" value="1"/>
</dbReference>
<evidence type="ECO:0000256" key="6">
    <source>
        <dbReference type="ARBA" id="ARBA00023236"/>
    </source>
</evidence>
<dbReference type="PROSITE" id="PS50165">
    <property type="entry name" value="UVRC"/>
    <property type="match status" value="1"/>
</dbReference>
<dbReference type="PANTHER" id="PTHR30562">
    <property type="entry name" value="UVRC/OXIDOREDUCTASE"/>
    <property type="match status" value="1"/>
</dbReference>
<dbReference type="GO" id="GO:0006289">
    <property type="term" value="P:nucleotide-excision repair"/>
    <property type="evidence" value="ECO:0007669"/>
    <property type="project" value="UniProtKB-UniRule"/>
</dbReference>
<dbReference type="InterPro" id="IPR001162">
    <property type="entry name" value="UvrC_RNase_H_dom"/>
</dbReference>
<evidence type="ECO:0000256" key="1">
    <source>
        <dbReference type="ARBA" id="ARBA00022490"/>
    </source>
</evidence>
<keyword evidence="12" id="KW-1185">Reference proteome</keyword>
<dbReference type="Pfam" id="PF14520">
    <property type="entry name" value="HHH_5"/>
    <property type="match status" value="1"/>
</dbReference>
<proteinExistence type="inferred from homology"/>
<dbReference type="CDD" id="cd10434">
    <property type="entry name" value="GIY-YIG_UvrC_Cho"/>
    <property type="match status" value="1"/>
</dbReference>
<dbReference type="Pfam" id="PF22920">
    <property type="entry name" value="UvrC_RNaseH"/>
    <property type="match status" value="1"/>
</dbReference>
<evidence type="ECO:0000259" key="8">
    <source>
        <dbReference type="PROSITE" id="PS50151"/>
    </source>
</evidence>
<evidence type="ECO:0000313" key="12">
    <source>
        <dbReference type="Proteomes" id="UP000325787"/>
    </source>
</evidence>
<dbReference type="InterPro" id="IPR000305">
    <property type="entry name" value="GIY-YIG_endonuc"/>
</dbReference>
<dbReference type="NCBIfam" id="NF001824">
    <property type="entry name" value="PRK00558.1-5"/>
    <property type="match status" value="1"/>
</dbReference>
<comment type="similarity">
    <text evidence="7">Belongs to the UvrC family.</text>
</comment>
<keyword evidence="5 7" id="KW-0234">DNA repair</keyword>
<dbReference type="SMART" id="SM00465">
    <property type="entry name" value="GIYc"/>
    <property type="match status" value="1"/>
</dbReference>
<evidence type="ECO:0000256" key="2">
    <source>
        <dbReference type="ARBA" id="ARBA00022763"/>
    </source>
</evidence>
<keyword evidence="6 7" id="KW-0742">SOS response</keyword>
<dbReference type="FunFam" id="3.30.420.340:FF:000003">
    <property type="entry name" value="UvrABC system protein C"/>
    <property type="match status" value="1"/>
</dbReference>
<dbReference type="HAMAP" id="MF_00203">
    <property type="entry name" value="UvrC"/>
    <property type="match status" value="1"/>
</dbReference>
<keyword evidence="3 7" id="KW-0228">DNA excision</keyword>
<dbReference type="InterPro" id="IPR050066">
    <property type="entry name" value="UvrABC_protein_C"/>
</dbReference>
<dbReference type="AlphaFoldDB" id="A0A5Q0H821"/>
<reference evidence="12" key="1">
    <citation type="journal article" date="2021" name="Curr. Microbiol.">
        <title>Complete genome of nocamycin-producing strain Saccharothrix syringae NRRL B-16468 reveals the biosynthetic potential for secondary metabolites.</title>
        <authorList>
            <person name="Mo X."/>
            <person name="Yang S."/>
        </authorList>
    </citation>
    <scope>NUCLEOTIDE SEQUENCE [LARGE SCALE GENOMIC DNA]</scope>
    <source>
        <strain evidence="12">ATCC 51364 / DSM 43886 / JCM 6844 / KCTC 9398 / NBRC 14523 / NRRL B-16468 / INA 2240</strain>
    </source>
</reference>
<dbReference type="KEGG" id="ssyi:EKG83_35760"/>
<dbReference type="Pfam" id="PF02151">
    <property type="entry name" value="UVR"/>
    <property type="match status" value="1"/>
</dbReference>
<dbReference type="InterPro" id="IPR001943">
    <property type="entry name" value="UVR_dom"/>
</dbReference>
<dbReference type="Pfam" id="PF01541">
    <property type="entry name" value="GIY-YIG"/>
    <property type="match status" value="1"/>
</dbReference>
<keyword evidence="1 7" id="KW-0963">Cytoplasm</keyword>
<evidence type="ECO:0000313" key="11">
    <source>
        <dbReference type="EMBL" id="QFZ22055.1"/>
    </source>
</evidence>
<comment type="subunit">
    <text evidence="7">Interacts with UvrB in an incision complex.</text>
</comment>
<feature type="domain" description="UvrC family homology region profile" evidence="10">
    <location>
        <begin position="259"/>
        <end position="517"/>
    </location>
</feature>
<dbReference type="InterPro" id="IPR038476">
    <property type="entry name" value="UvrC_RNase_H_dom_sf"/>
</dbReference>
<organism evidence="11 12">
    <name type="scientific">Saccharothrix syringae</name>
    <name type="common">Nocardiopsis syringae</name>
    <dbReference type="NCBI Taxonomy" id="103733"/>
    <lineage>
        <taxon>Bacteria</taxon>
        <taxon>Bacillati</taxon>
        <taxon>Actinomycetota</taxon>
        <taxon>Actinomycetes</taxon>
        <taxon>Pseudonocardiales</taxon>
        <taxon>Pseudonocardiaceae</taxon>
        <taxon>Saccharothrix</taxon>
    </lineage>
</organism>
<evidence type="ECO:0000256" key="3">
    <source>
        <dbReference type="ARBA" id="ARBA00022769"/>
    </source>
</evidence>
<dbReference type="Gene3D" id="3.30.420.340">
    <property type="entry name" value="UvrC, RNAse H endonuclease domain"/>
    <property type="match status" value="1"/>
</dbReference>
<dbReference type="SUPFAM" id="SSF47781">
    <property type="entry name" value="RuvA domain 2-like"/>
    <property type="match status" value="1"/>
</dbReference>
<dbReference type="InterPro" id="IPR035901">
    <property type="entry name" value="GIY-YIG_endonuc_sf"/>
</dbReference>
<dbReference type="GO" id="GO:0003677">
    <property type="term" value="F:DNA binding"/>
    <property type="evidence" value="ECO:0007669"/>
    <property type="project" value="UniProtKB-UniRule"/>
</dbReference>
<dbReference type="Gene3D" id="4.10.860.10">
    <property type="entry name" value="UVR domain"/>
    <property type="match status" value="1"/>
</dbReference>
<dbReference type="GO" id="GO:0009380">
    <property type="term" value="C:excinuclease repair complex"/>
    <property type="evidence" value="ECO:0007669"/>
    <property type="project" value="InterPro"/>
</dbReference>
<comment type="subcellular location">
    <subcellularLocation>
        <location evidence="7">Cytoplasm</location>
    </subcellularLocation>
</comment>
<keyword evidence="2 7" id="KW-0227">DNA damage</keyword>
<dbReference type="FunFam" id="1.10.150.20:FF:000005">
    <property type="entry name" value="UvrABC system protein C"/>
    <property type="match status" value="1"/>
</dbReference>
<dbReference type="GO" id="GO:0009432">
    <property type="term" value="P:SOS response"/>
    <property type="evidence" value="ECO:0007669"/>
    <property type="project" value="UniProtKB-UniRule"/>
</dbReference>
<dbReference type="PROSITE" id="PS50151">
    <property type="entry name" value="UVR"/>
    <property type="match status" value="1"/>
</dbReference>
<dbReference type="InterPro" id="IPR010994">
    <property type="entry name" value="RuvA_2-like"/>
</dbReference>
<dbReference type="InterPro" id="IPR036876">
    <property type="entry name" value="UVR_dom_sf"/>
</dbReference>
<gene>
    <name evidence="7 11" type="primary">uvrC</name>
    <name evidence="11" type="ORF">EKG83_35760</name>
</gene>
<accession>A0A5Q0H821</accession>
<dbReference type="InterPro" id="IPR047296">
    <property type="entry name" value="GIY-YIG_UvrC_Cho"/>
</dbReference>
<dbReference type="PROSITE" id="PS50164">
    <property type="entry name" value="GIY_YIG"/>
    <property type="match status" value="1"/>
</dbReference>
<dbReference type="GO" id="GO:0009381">
    <property type="term" value="F:excinuclease ABC activity"/>
    <property type="evidence" value="ECO:0007669"/>
    <property type="project" value="UniProtKB-UniRule"/>
</dbReference>
<dbReference type="EMBL" id="CP034550">
    <property type="protein sequence ID" value="QFZ22055.1"/>
    <property type="molecule type" value="Genomic_DNA"/>
</dbReference>
<dbReference type="FunFam" id="3.40.1440.10:FF:000001">
    <property type="entry name" value="UvrABC system protein C"/>
    <property type="match status" value="1"/>
</dbReference>
<feature type="domain" description="UVR" evidence="8">
    <location>
        <begin position="208"/>
        <end position="243"/>
    </location>
</feature>
<dbReference type="Proteomes" id="UP000325787">
    <property type="component" value="Chromosome"/>
</dbReference>
<dbReference type="SUPFAM" id="SSF46600">
    <property type="entry name" value="C-terminal UvrC-binding domain of UvrB"/>
    <property type="match status" value="1"/>
</dbReference>
<dbReference type="PANTHER" id="PTHR30562:SF1">
    <property type="entry name" value="UVRABC SYSTEM PROTEIN C"/>
    <property type="match status" value="1"/>
</dbReference>
<dbReference type="SMART" id="SM00278">
    <property type="entry name" value="HhH1"/>
    <property type="match status" value="2"/>
</dbReference>
<evidence type="ECO:0000256" key="4">
    <source>
        <dbReference type="ARBA" id="ARBA00022881"/>
    </source>
</evidence>
<evidence type="ECO:0000259" key="9">
    <source>
        <dbReference type="PROSITE" id="PS50164"/>
    </source>
</evidence>
<sequence length="646" mass="71314">MADPSTYRPATGTIPEAPGVYKFRDAGGRVVYVGKAKNLRSRLNSYFADLAGLHPRTRQMVTTAASVEWTVVTTEVEALQLEYNWIKEFDPRFNVRYRDDKSYPVLAVTLNEEFPRLHVYRGPRRKGVRYFGPYAHAWAIRETLDLLLRVFPARTCSTGVFKRHGQIGRPCLLGYIDKCSAPCVGRVTADEHRGIVDDFCDFLAGRTDSLVRRLEREMNAAAEALEFERAARLRDDQAALKRALEKQAVVLGDGTDADVVAFAQDELEVSVQVFHVRGGRVRGQRGWVVDKVDEIGVPGLIDQFVTQFYGEQAESARVGGVEAAPVPREVLVPELPDDAPAVEGWLSDLRGGRVVLRVPQRGDKRALMETVERNAKEAFQQHKLRRAGDLTARSAALQELQEALGLDSAPLRIECTDISHVQGTDVVASLVVFEDGLARKSEYRRFAVREAAEQGDVASIAEVVRRRFQAYLKETADAGPNPGIDPETGRPRRFAYAPNLLVVDGGAPQAQAASDVLAELGITDVAVVGLAKRLEEVWVPGEADPVILPRTSEALYLLQRVRDEAHRFAVAYHRQKRSKRMTTSALDDVPGLGQTRKAALLRHFGSLKKLREASIEEISVVPGVGRRTAEAVHASLSAAGTEGETK</sequence>
<dbReference type="InterPro" id="IPR004791">
    <property type="entry name" value="UvrC"/>
</dbReference>
<dbReference type="SUPFAM" id="SSF82771">
    <property type="entry name" value="GIY-YIG endonuclease"/>
    <property type="match status" value="1"/>
</dbReference>
<dbReference type="OrthoDB" id="9804933at2"/>
<dbReference type="RefSeq" id="WP_084716691.1">
    <property type="nucleotide sequence ID" value="NZ_CP034550.1"/>
</dbReference>
<dbReference type="Pfam" id="PF08459">
    <property type="entry name" value="UvrC_RNaseH_dom"/>
    <property type="match status" value="1"/>
</dbReference>
<keyword evidence="4 7" id="KW-0267">Excision nuclease</keyword>
<feature type="domain" description="GIY-YIG" evidence="9">
    <location>
        <begin position="16"/>
        <end position="95"/>
    </location>
</feature>